<feature type="domain" description="Nudix hydrolase" evidence="2">
    <location>
        <begin position="11"/>
        <end position="145"/>
    </location>
</feature>
<evidence type="ECO:0000259" key="2">
    <source>
        <dbReference type="PROSITE" id="PS51462"/>
    </source>
</evidence>
<evidence type="ECO:0000313" key="3">
    <source>
        <dbReference type="EMBL" id="KAJ2899205.1"/>
    </source>
</evidence>
<organism evidence="3 4">
    <name type="scientific">Zalerion maritima</name>
    <dbReference type="NCBI Taxonomy" id="339359"/>
    <lineage>
        <taxon>Eukaryota</taxon>
        <taxon>Fungi</taxon>
        <taxon>Dikarya</taxon>
        <taxon>Ascomycota</taxon>
        <taxon>Pezizomycotina</taxon>
        <taxon>Sordariomycetes</taxon>
        <taxon>Lulworthiomycetidae</taxon>
        <taxon>Lulworthiales</taxon>
        <taxon>Lulworthiaceae</taxon>
        <taxon>Zalerion</taxon>
    </lineage>
</organism>
<dbReference type="GO" id="GO:0035539">
    <property type="term" value="F:8-oxo-7,8-dihydrodeoxyguanosine triphosphate pyrophosphatase activity"/>
    <property type="evidence" value="ECO:0007669"/>
    <property type="project" value="TreeGrafter"/>
</dbReference>
<dbReference type="GO" id="GO:0006203">
    <property type="term" value="P:dGTP catabolic process"/>
    <property type="evidence" value="ECO:0007669"/>
    <property type="project" value="TreeGrafter"/>
</dbReference>
<dbReference type="Proteomes" id="UP001201980">
    <property type="component" value="Unassembled WGS sequence"/>
</dbReference>
<keyword evidence="1" id="KW-0378">Hydrolase</keyword>
<dbReference type="InterPro" id="IPR020084">
    <property type="entry name" value="NUDIX_hydrolase_CS"/>
</dbReference>
<dbReference type="SUPFAM" id="SSF55811">
    <property type="entry name" value="Nudix"/>
    <property type="match status" value="1"/>
</dbReference>
<sequence>MPSGAAASSESLRPKVGIAAIIVNGSGEILVGERKGSHGAGTIALPGGHLEPNESFATCAEREVLEETGLGTTGLSQVALTNDIFVNEGKHYITIFVVCRMNDPKAEPQVLEVNKCNWWRWKKWNWLQGVLEGKGEGEKGEVKLFLPMVNLLREYPNIGEMVGEAVKQPNVKR</sequence>
<dbReference type="AlphaFoldDB" id="A0AAD5RNI1"/>
<dbReference type="Gene3D" id="3.90.79.10">
    <property type="entry name" value="Nucleoside Triphosphate Pyrophosphohydrolase"/>
    <property type="match status" value="1"/>
</dbReference>
<proteinExistence type="predicted"/>
<dbReference type="GO" id="GO:0005829">
    <property type="term" value="C:cytosol"/>
    <property type="evidence" value="ECO:0007669"/>
    <property type="project" value="TreeGrafter"/>
</dbReference>
<dbReference type="FunFam" id="3.90.79.10:FF:000060">
    <property type="entry name" value="Nudix hydrolase 1"/>
    <property type="match status" value="1"/>
</dbReference>
<dbReference type="Pfam" id="PF00293">
    <property type="entry name" value="NUDIX"/>
    <property type="match status" value="1"/>
</dbReference>
<dbReference type="PANTHER" id="PTHR16099:SF5">
    <property type="entry name" value="NUCLEOTIDE TRIPHOSPHATE DIPHOSPHATASE NUDT15"/>
    <property type="match status" value="1"/>
</dbReference>
<dbReference type="CDD" id="cd04678">
    <property type="entry name" value="NUDIX_MTH2_Nudt15"/>
    <property type="match status" value="1"/>
</dbReference>
<dbReference type="InterPro" id="IPR015797">
    <property type="entry name" value="NUDIX_hydrolase-like_dom_sf"/>
</dbReference>
<reference evidence="3" key="1">
    <citation type="submission" date="2022-07" db="EMBL/GenBank/DDBJ databases">
        <title>Draft genome sequence of Zalerion maritima ATCC 34329, a (micro)plastics degrading marine fungus.</title>
        <authorList>
            <person name="Paco A."/>
            <person name="Goncalves M.F.M."/>
            <person name="Rocha-Santos T.A.P."/>
            <person name="Alves A."/>
        </authorList>
    </citation>
    <scope>NUCLEOTIDE SEQUENCE</scope>
    <source>
        <strain evidence="3">ATCC 34329</strain>
    </source>
</reference>
<keyword evidence="4" id="KW-1185">Reference proteome</keyword>
<name>A0AAD5RNI1_9PEZI</name>
<evidence type="ECO:0000256" key="1">
    <source>
        <dbReference type="ARBA" id="ARBA00022801"/>
    </source>
</evidence>
<dbReference type="InterPro" id="IPR000086">
    <property type="entry name" value="NUDIX_hydrolase_dom"/>
</dbReference>
<dbReference type="PROSITE" id="PS51462">
    <property type="entry name" value="NUDIX"/>
    <property type="match status" value="1"/>
</dbReference>
<accession>A0AAD5RNI1</accession>
<dbReference type="EMBL" id="JAKWBI020000204">
    <property type="protein sequence ID" value="KAJ2899205.1"/>
    <property type="molecule type" value="Genomic_DNA"/>
</dbReference>
<dbReference type="PANTHER" id="PTHR16099">
    <property type="entry name" value="8-OXO-DGTP DIPHOSPHATES NUDT15"/>
    <property type="match status" value="1"/>
</dbReference>
<evidence type="ECO:0000313" key="4">
    <source>
        <dbReference type="Proteomes" id="UP001201980"/>
    </source>
</evidence>
<dbReference type="PROSITE" id="PS00893">
    <property type="entry name" value="NUDIX_BOX"/>
    <property type="match status" value="1"/>
</dbReference>
<gene>
    <name evidence="3" type="ORF">MKZ38_003348</name>
</gene>
<comment type="caution">
    <text evidence="3">The sequence shown here is derived from an EMBL/GenBank/DDBJ whole genome shotgun (WGS) entry which is preliminary data.</text>
</comment>
<protein>
    <submittedName>
        <fullName evidence="3">Polyketide cyclase/dehydrase and lipid transporter</fullName>
    </submittedName>
</protein>